<evidence type="ECO:0000313" key="1">
    <source>
        <dbReference type="EMBL" id="JAD49765.1"/>
    </source>
</evidence>
<organism evidence="1">
    <name type="scientific">Arundo donax</name>
    <name type="common">Giant reed</name>
    <name type="synonym">Donax arundinaceus</name>
    <dbReference type="NCBI Taxonomy" id="35708"/>
    <lineage>
        <taxon>Eukaryota</taxon>
        <taxon>Viridiplantae</taxon>
        <taxon>Streptophyta</taxon>
        <taxon>Embryophyta</taxon>
        <taxon>Tracheophyta</taxon>
        <taxon>Spermatophyta</taxon>
        <taxon>Magnoliopsida</taxon>
        <taxon>Liliopsida</taxon>
        <taxon>Poales</taxon>
        <taxon>Poaceae</taxon>
        <taxon>PACMAD clade</taxon>
        <taxon>Arundinoideae</taxon>
        <taxon>Arundineae</taxon>
        <taxon>Arundo</taxon>
    </lineage>
</organism>
<dbReference type="EMBL" id="GBRH01248130">
    <property type="protein sequence ID" value="JAD49765.1"/>
    <property type="molecule type" value="Transcribed_RNA"/>
</dbReference>
<sequence>MSETTSLVIYGSLEILIRYLLGVGCFDQACYFKHFLNIAPN</sequence>
<proteinExistence type="predicted"/>
<accession>A0A0A9ALE8</accession>
<protein>
    <submittedName>
        <fullName evidence="1">Uncharacterized protein</fullName>
    </submittedName>
</protein>
<reference evidence="1" key="2">
    <citation type="journal article" date="2015" name="Data Brief">
        <title>Shoot transcriptome of the giant reed, Arundo donax.</title>
        <authorList>
            <person name="Barrero R.A."/>
            <person name="Guerrero F.D."/>
            <person name="Moolhuijzen P."/>
            <person name="Goolsby J.A."/>
            <person name="Tidwell J."/>
            <person name="Bellgard S.E."/>
            <person name="Bellgard M.I."/>
        </authorList>
    </citation>
    <scope>NUCLEOTIDE SEQUENCE</scope>
    <source>
        <tissue evidence="1">Shoot tissue taken approximately 20 cm above the soil surface</tissue>
    </source>
</reference>
<dbReference type="AlphaFoldDB" id="A0A0A9ALE8"/>
<name>A0A0A9ALE8_ARUDO</name>
<reference evidence="1" key="1">
    <citation type="submission" date="2014-09" db="EMBL/GenBank/DDBJ databases">
        <authorList>
            <person name="Magalhaes I.L.F."/>
            <person name="Oliveira U."/>
            <person name="Santos F.R."/>
            <person name="Vidigal T.H.D.A."/>
            <person name="Brescovit A.D."/>
            <person name="Santos A.J."/>
        </authorList>
    </citation>
    <scope>NUCLEOTIDE SEQUENCE</scope>
    <source>
        <tissue evidence="1">Shoot tissue taken approximately 20 cm above the soil surface</tissue>
    </source>
</reference>